<dbReference type="InterPro" id="IPR000477">
    <property type="entry name" value="RT_dom"/>
</dbReference>
<keyword evidence="4" id="KW-0695">RNA-directed DNA polymerase</keyword>
<evidence type="ECO:0000313" key="5">
    <source>
        <dbReference type="Proteomes" id="UP001589654"/>
    </source>
</evidence>
<keyword evidence="4" id="KW-0808">Transferase</keyword>
<name>A0ABV5J2M0_9BACT</name>
<dbReference type="PANTHER" id="PTHR34047:SF8">
    <property type="entry name" value="PROTEIN YKFC"/>
    <property type="match status" value="1"/>
</dbReference>
<dbReference type="InterPro" id="IPR051083">
    <property type="entry name" value="GrpII_Intron_Splice-Mob/Def"/>
</dbReference>
<evidence type="ECO:0000313" key="4">
    <source>
        <dbReference type="EMBL" id="MFB9210956.1"/>
    </source>
</evidence>
<keyword evidence="2" id="KW-0175">Coiled coil</keyword>
<dbReference type="Proteomes" id="UP001589654">
    <property type="component" value="Unassembled WGS sequence"/>
</dbReference>
<dbReference type="Pfam" id="PF00078">
    <property type="entry name" value="RVT_1"/>
    <property type="match status" value="1"/>
</dbReference>
<dbReference type="InterPro" id="IPR043502">
    <property type="entry name" value="DNA/RNA_pol_sf"/>
</dbReference>
<dbReference type="EMBL" id="JBHMEW010000031">
    <property type="protein sequence ID" value="MFB9210956.1"/>
    <property type="molecule type" value="Genomic_DNA"/>
</dbReference>
<evidence type="ECO:0000256" key="2">
    <source>
        <dbReference type="SAM" id="Coils"/>
    </source>
</evidence>
<dbReference type="RefSeq" id="WP_290246663.1">
    <property type="nucleotide sequence ID" value="NZ_JAUFQT010000001.1"/>
</dbReference>
<feature type="domain" description="Reverse transcriptase" evidence="3">
    <location>
        <begin position="47"/>
        <end position="410"/>
    </location>
</feature>
<sequence length="528" mass="62300">MKTIFTEELWNAYVKKVEDDFNLKTYPQFDPYFNFPKDKKRLYDLLSDPSMKRMKNHDFTPLVKILQKTPRYKWQEDKALTGGGKYDLETKIRPISFASHFDTYVYGFYSFALNKVYQEYIHKKGFQEVVLAYRSDLDGKCNIQFAKEAFDQVKSAYSENGECSVIALDIKGYFDHIDHSILKKMWCKVIEEDDLPLDQYKVFRSLTKYSYVNYASFLKHFNINLNKLEKEQRKKYKGKQRVPKGYQSLLDLIPNDINGSSFLNKMELLRKRKLVTINRNKDRSLSKNGIPQGSAMSALLSNIYLAEFDREIFEKGQKEGFVYRRYCDDLLVICKPDQVNQLKDYLMDLINREYKLTIQNRKTEVVDFKPSPSGHMRSYKREFVEATQTFDLLPNSDSNFKNLQYLGFEFNGKSIYIRPGSLSRYFRKMKARIVKSVSMAYSENSKSDTIFKQQIFSRYFHLGKRNFLSYANNASKKYYTNSSGDRKEGMNSPSIKRQIAAHMRILKQEIEKTSEQRAEQKGEKKIRV</sequence>
<protein>
    <submittedName>
        <fullName evidence="4">Reverse transcriptase domain-containing protein</fullName>
    </submittedName>
</protein>
<comment type="caution">
    <text evidence="4">The sequence shown here is derived from an EMBL/GenBank/DDBJ whole genome shotgun (WGS) entry which is preliminary data.</text>
</comment>
<gene>
    <name evidence="4" type="ORF">ACFFUR_03995</name>
</gene>
<dbReference type="SUPFAM" id="SSF56672">
    <property type="entry name" value="DNA/RNA polymerases"/>
    <property type="match status" value="1"/>
</dbReference>
<keyword evidence="4" id="KW-0548">Nucleotidyltransferase</keyword>
<organism evidence="4 5">
    <name type="scientific">Echinicola jeungdonensis</name>
    <dbReference type="NCBI Taxonomy" id="709343"/>
    <lineage>
        <taxon>Bacteria</taxon>
        <taxon>Pseudomonadati</taxon>
        <taxon>Bacteroidota</taxon>
        <taxon>Cytophagia</taxon>
        <taxon>Cytophagales</taxon>
        <taxon>Cyclobacteriaceae</taxon>
        <taxon>Echinicola</taxon>
    </lineage>
</organism>
<feature type="coiled-coil region" evidence="2">
    <location>
        <begin position="496"/>
        <end position="523"/>
    </location>
</feature>
<evidence type="ECO:0000256" key="1">
    <source>
        <dbReference type="ARBA" id="ARBA00034120"/>
    </source>
</evidence>
<dbReference type="PROSITE" id="PS50878">
    <property type="entry name" value="RT_POL"/>
    <property type="match status" value="1"/>
</dbReference>
<comment type="similarity">
    <text evidence="1">Belongs to the bacterial reverse transcriptase family.</text>
</comment>
<dbReference type="GO" id="GO:0003964">
    <property type="term" value="F:RNA-directed DNA polymerase activity"/>
    <property type="evidence" value="ECO:0007669"/>
    <property type="project" value="UniProtKB-KW"/>
</dbReference>
<accession>A0ABV5J2M0</accession>
<reference evidence="4 5" key="1">
    <citation type="submission" date="2024-09" db="EMBL/GenBank/DDBJ databases">
        <authorList>
            <person name="Sun Q."/>
            <person name="Mori K."/>
        </authorList>
    </citation>
    <scope>NUCLEOTIDE SEQUENCE [LARGE SCALE GENOMIC DNA]</scope>
    <source>
        <strain evidence="4 5">CECT 7682</strain>
    </source>
</reference>
<proteinExistence type="inferred from homology"/>
<dbReference type="PANTHER" id="PTHR34047">
    <property type="entry name" value="NUCLEAR INTRON MATURASE 1, MITOCHONDRIAL-RELATED"/>
    <property type="match status" value="1"/>
</dbReference>
<evidence type="ECO:0000259" key="3">
    <source>
        <dbReference type="PROSITE" id="PS50878"/>
    </source>
</evidence>
<keyword evidence="5" id="KW-1185">Reference proteome</keyword>